<feature type="region of interest" description="Disordered" evidence="1">
    <location>
        <begin position="275"/>
        <end position="472"/>
    </location>
</feature>
<sequence>MKIEQSNASYKLIANQKKRFKEFEVGDSVMVRIRLERFPPGSAKKLHARSAGPFKIISKINSNAYVLDLPEGFNINHTFNIEDLVAFEGPEFNPHNPLTNEPCVNPPGEIPSLLPLPKFSHLPNAEKIETILDDEIIFTKEGGRRRYLVHWKGTPPIEDTWMDREELQILDPDPLELYESSRATHSTGSSFLPPGKNDEVIDRYFKQVYRRRNHDATVEEYLERVVPILVSIIDRQFQDYAWTIIGRHPPPLPPAATSPIVPKLQSLTQFFIDSTSEDGFDDSSSPDGYEIVEKAHGKPSKNKQDKSTAEKATTGKNEHVKVNIKATDKYLDDDSDEDEDDDDSEEDSDKTEDVVDSSGDSSEEERDDSSEDESTPEMVVVDKKRKFDSASKSPIREKKAKVVTPVENNKIGGDGKKAHVHVATPHPAKQGGKPQQSSKSSGSATFKSRNRTFNSEDAFQAHRKSKHVCAAK</sequence>
<dbReference type="InterPro" id="IPR000953">
    <property type="entry name" value="Chromo/chromo_shadow_dom"/>
</dbReference>
<dbReference type="AlphaFoldDB" id="A0A8T3A5U8"/>
<dbReference type="InterPro" id="IPR056924">
    <property type="entry name" value="SH3_Tf2-1"/>
</dbReference>
<proteinExistence type="predicted"/>
<evidence type="ECO:0000313" key="4">
    <source>
        <dbReference type="Proteomes" id="UP000829196"/>
    </source>
</evidence>
<dbReference type="InterPro" id="IPR016197">
    <property type="entry name" value="Chromo-like_dom_sf"/>
</dbReference>
<dbReference type="Pfam" id="PF24626">
    <property type="entry name" value="SH3_Tf2-1"/>
    <property type="match status" value="1"/>
</dbReference>
<feature type="compositionally biased region" description="Polar residues" evidence="1">
    <location>
        <begin position="444"/>
        <end position="457"/>
    </location>
</feature>
<feature type="compositionally biased region" description="Acidic residues" evidence="1">
    <location>
        <begin position="361"/>
        <end position="375"/>
    </location>
</feature>
<accession>A0A8T3A5U8</accession>
<evidence type="ECO:0000313" key="3">
    <source>
        <dbReference type="EMBL" id="KAI0491453.1"/>
    </source>
</evidence>
<dbReference type="PROSITE" id="PS50013">
    <property type="entry name" value="CHROMO_2"/>
    <property type="match status" value="1"/>
</dbReference>
<dbReference type="InterPro" id="IPR023780">
    <property type="entry name" value="Chromo_domain"/>
</dbReference>
<dbReference type="Proteomes" id="UP000829196">
    <property type="component" value="Unassembled WGS sequence"/>
</dbReference>
<dbReference type="Gene3D" id="2.40.50.40">
    <property type="match status" value="1"/>
</dbReference>
<dbReference type="EMBL" id="JAGYWB010000018">
    <property type="protein sequence ID" value="KAI0491453.1"/>
    <property type="molecule type" value="Genomic_DNA"/>
</dbReference>
<comment type="caution">
    <text evidence="3">The sequence shown here is derived from an EMBL/GenBank/DDBJ whole genome shotgun (WGS) entry which is preliminary data.</text>
</comment>
<feature type="domain" description="Chromo" evidence="2">
    <location>
        <begin position="126"/>
        <end position="190"/>
    </location>
</feature>
<feature type="compositionally biased region" description="Basic residues" evidence="1">
    <location>
        <begin position="461"/>
        <end position="472"/>
    </location>
</feature>
<gene>
    <name evidence="3" type="ORF">KFK09_025713</name>
</gene>
<evidence type="ECO:0000256" key="1">
    <source>
        <dbReference type="SAM" id="MobiDB-lite"/>
    </source>
</evidence>
<dbReference type="SMART" id="SM00298">
    <property type="entry name" value="CHROMO"/>
    <property type="match status" value="1"/>
</dbReference>
<feature type="compositionally biased region" description="Basic and acidic residues" evidence="1">
    <location>
        <begin position="291"/>
        <end position="309"/>
    </location>
</feature>
<feature type="compositionally biased region" description="Basic and acidic residues" evidence="1">
    <location>
        <begin position="316"/>
        <end position="332"/>
    </location>
</feature>
<evidence type="ECO:0000259" key="2">
    <source>
        <dbReference type="PROSITE" id="PS50013"/>
    </source>
</evidence>
<feature type="compositionally biased region" description="Acidic residues" evidence="1">
    <location>
        <begin position="333"/>
        <end position="350"/>
    </location>
</feature>
<protein>
    <recommendedName>
        <fullName evidence="2">Chromo domain-containing protein</fullName>
    </recommendedName>
</protein>
<feature type="compositionally biased region" description="Low complexity" evidence="1">
    <location>
        <begin position="429"/>
        <end position="443"/>
    </location>
</feature>
<organism evidence="3 4">
    <name type="scientific">Dendrobium nobile</name>
    <name type="common">Orchid</name>
    <dbReference type="NCBI Taxonomy" id="94219"/>
    <lineage>
        <taxon>Eukaryota</taxon>
        <taxon>Viridiplantae</taxon>
        <taxon>Streptophyta</taxon>
        <taxon>Embryophyta</taxon>
        <taxon>Tracheophyta</taxon>
        <taxon>Spermatophyta</taxon>
        <taxon>Magnoliopsida</taxon>
        <taxon>Liliopsida</taxon>
        <taxon>Asparagales</taxon>
        <taxon>Orchidaceae</taxon>
        <taxon>Epidendroideae</taxon>
        <taxon>Malaxideae</taxon>
        <taxon>Dendrobiinae</taxon>
        <taxon>Dendrobium</taxon>
    </lineage>
</organism>
<keyword evidence="4" id="KW-1185">Reference proteome</keyword>
<reference evidence="3" key="1">
    <citation type="journal article" date="2022" name="Front. Genet.">
        <title>Chromosome-Scale Assembly of the Dendrobium nobile Genome Provides Insights Into the Molecular Mechanism of the Biosynthesis of the Medicinal Active Ingredient of Dendrobium.</title>
        <authorList>
            <person name="Xu Q."/>
            <person name="Niu S.-C."/>
            <person name="Li K.-L."/>
            <person name="Zheng P.-J."/>
            <person name="Zhang X.-J."/>
            <person name="Jia Y."/>
            <person name="Liu Y."/>
            <person name="Niu Y.-X."/>
            <person name="Yu L.-H."/>
            <person name="Chen D.-F."/>
            <person name="Zhang G.-Q."/>
        </authorList>
    </citation>
    <scope>NUCLEOTIDE SEQUENCE</scope>
    <source>
        <tissue evidence="3">Leaf</tissue>
    </source>
</reference>
<dbReference type="SUPFAM" id="SSF54160">
    <property type="entry name" value="Chromo domain-like"/>
    <property type="match status" value="1"/>
</dbReference>
<dbReference type="Pfam" id="PF00385">
    <property type="entry name" value="Chromo"/>
    <property type="match status" value="1"/>
</dbReference>
<feature type="compositionally biased region" description="Basic and acidic residues" evidence="1">
    <location>
        <begin position="380"/>
        <end position="397"/>
    </location>
</feature>
<dbReference type="CDD" id="cd00024">
    <property type="entry name" value="CD_CSD"/>
    <property type="match status" value="1"/>
</dbReference>
<name>A0A8T3A5U8_DENNO</name>